<feature type="region of interest" description="Disordered" evidence="2">
    <location>
        <begin position="1253"/>
        <end position="1280"/>
    </location>
</feature>
<dbReference type="GO" id="GO:0000455">
    <property type="term" value="P:enzyme-directed rRNA pseudouridine synthesis"/>
    <property type="evidence" value="ECO:0007669"/>
    <property type="project" value="TreeGrafter"/>
</dbReference>
<feature type="transmembrane region" description="Helical" evidence="3">
    <location>
        <begin position="1043"/>
        <end position="1065"/>
    </location>
</feature>
<gene>
    <name evidence="6" type="ORF">MVES_000187</name>
</gene>
<evidence type="ECO:0000259" key="5">
    <source>
        <dbReference type="Pfam" id="PF20151"/>
    </source>
</evidence>
<feature type="domain" description="DUF6533" evidence="5">
    <location>
        <begin position="897"/>
        <end position="941"/>
    </location>
</feature>
<evidence type="ECO:0000313" key="6">
    <source>
        <dbReference type="EMBL" id="PKI85910.1"/>
    </source>
</evidence>
<sequence length="1324" mass="147489">MADRAPGLRRLSPYWYEYTTRAKTRWYGRQILEVFTTEFRDRTKEYYTWAIHNGLCTVNGMCVTPSYRIRNSDLIVNKVHRHEPAVTDVPVRILHRDDTQGRIVVVKPGSIPVHATGRYHYHTLVEMVKQQTGLLHVYTSNRLDRLTSGIMVCSTTKAAACALGNDFNAGLVNKAYVCRVLGRFPDDTIDCQEPILAVDRQSGLNIVHPRGKACRTFFARISYDQTTDTSVLLCRPVTGRTHQIRVHAQFLGHPITNDPLYNHPVWDSVDRDILASAQPRHYERVGGETGNTEIERVLTALKGARDDAEGWARWRDDVLYGTLNREMGYESVFVPGANGEPAPPPPDGVEPGMDADVCSTCRTPLLTDPKPEELYIYLHAVKYWTDAWVFEDELPPWAAAGADRRLPDLPLVRHTLQTESRAPCAALSVPRISQCAVAPMHTPSPLAQPMPCLTLDVPRGLEDVAQREILQRLSPFALERSPRIETALHSGTLLVRDPFTSACIGAMYLAAHLPVVMGALYTIARAKLPQDMLTGLFCERTASLGKGGAGHEKDAPLSASEHALLHFVQQVWDDAAAGRRAALDAWQQRKRGTMFAVVVDRSSYVFPTLSTSTLEQYLAQIVQVWLASDSRAWHVVPRAKADLIVKLTLAPRLGAKAPLHSGPRATQGNVSGTLLIGLHLPVSPADPVRTMSTPAQTKEVMARARAEAVAGLLPWLPHTKELGTLHNADPSFAQALASQCDARGTGCTVVQGDASPAQLQGAVVQLTERSKDIPHAALFDVVFLQIETLYNALAPGAYAILLTAEPKIMQRALRELENKARRAQWPTTLRLVPLVQNSEAGVLPTEDASTCADADEEARMRDGLRSFFFHHHFLAAVSEQRHLTRDEFATQLEVANYITVAALTLYAWEYLCTFPRELTMYRASMIVRPQVILFLLIRYSTVPAVVVPSYSLWKRFTDSSQCIPHEQETVAVVQFIVSATLSWRTIAIWRRKMWVVVFLIAFSLAVFGASLGLLYFSEDSLILTGSCRPAPKEGKDGVNTIQWFYLTCLIFDTVTLGLSSYKLWVYSAMGREINKPVFTDPFEQHRSMLESERKRRGSASAIVHRVNSAATLPYRALRDIYLWWATLTPLLARLFANGLVYFLVATAFNVANFILEALNSIHSKSFLTLWPALMCVLCQRMLLTEFDAVWTPYDPYLEHPGRELVDRVVPNKAAPRVSEIDRFHSFVTALEQRRDERQEGSCVQFANLEKTDPEAAHPPERGPPSEFAPSDVSPCGSTRNSRAHVFQMAHVPPSPLPALSSAQAQLAVRMAGLRPHDTHPVDIP</sequence>
<keyword evidence="3" id="KW-0812">Transmembrane</keyword>
<reference evidence="6 7" key="1">
    <citation type="submission" date="2017-10" db="EMBL/GenBank/DDBJ databases">
        <title>A novel species of cold-tolerant Malassezia isolated from bats.</title>
        <authorList>
            <person name="Lorch J.M."/>
            <person name="Palmer J.M."/>
            <person name="Vanderwolf K.J."/>
            <person name="Schmidt K.Z."/>
            <person name="Verant M.L."/>
            <person name="Weller T.J."/>
            <person name="Blehert D.S."/>
        </authorList>
    </citation>
    <scope>NUCLEOTIDE SEQUENCE [LARGE SCALE GENOMIC DNA]</scope>
    <source>
        <strain evidence="6 7">NWHC:44797-103</strain>
    </source>
</reference>
<dbReference type="CDD" id="cd02557">
    <property type="entry name" value="PseudoU_synth_ScRIB2"/>
    <property type="match status" value="1"/>
</dbReference>
<dbReference type="PANTHER" id="PTHR21600:SF40">
    <property type="entry name" value="PSEUDOURIDYLATE SYNTHASE RPUSD2"/>
    <property type="match status" value="1"/>
</dbReference>
<dbReference type="InterPro" id="IPR020103">
    <property type="entry name" value="PsdUridine_synth_cat_dom_sf"/>
</dbReference>
<dbReference type="GO" id="GO:0009982">
    <property type="term" value="F:pseudouridine synthase activity"/>
    <property type="evidence" value="ECO:0007669"/>
    <property type="project" value="InterPro"/>
</dbReference>
<dbReference type="Pfam" id="PF20151">
    <property type="entry name" value="DUF6533"/>
    <property type="match status" value="1"/>
</dbReference>
<keyword evidence="3" id="KW-1133">Transmembrane helix</keyword>
<dbReference type="Gene3D" id="3.30.2350.10">
    <property type="entry name" value="Pseudouridine synthase"/>
    <property type="match status" value="1"/>
</dbReference>
<dbReference type="InterPro" id="IPR006225">
    <property type="entry name" value="PsdUridine_synth_RluC/D"/>
</dbReference>
<evidence type="ECO:0000313" key="7">
    <source>
        <dbReference type="Proteomes" id="UP000232875"/>
    </source>
</evidence>
<keyword evidence="3" id="KW-0472">Membrane</keyword>
<feature type="transmembrane region" description="Helical" evidence="3">
    <location>
        <begin position="931"/>
        <end position="950"/>
    </location>
</feature>
<protein>
    <submittedName>
        <fullName evidence="6">Uncharacterized protein</fullName>
    </submittedName>
</protein>
<dbReference type="InterPro" id="IPR006145">
    <property type="entry name" value="PsdUridine_synth_RsuA/RluA"/>
</dbReference>
<feature type="transmembrane region" description="Helical" evidence="3">
    <location>
        <begin position="994"/>
        <end position="1016"/>
    </location>
</feature>
<feature type="domain" description="Pseudouridine synthase RsuA/RluA-like" evidence="4">
    <location>
        <begin position="103"/>
        <end position="249"/>
    </location>
</feature>
<proteinExistence type="predicted"/>
<dbReference type="Pfam" id="PF00849">
    <property type="entry name" value="PseudoU_synth_2"/>
    <property type="match status" value="1"/>
</dbReference>
<dbReference type="PANTHER" id="PTHR21600">
    <property type="entry name" value="MITOCHONDRIAL RNA PSEUDOURIDINE SYNTHASE"/>
    <property type="match status" value="1"/>
</dbReference>
<evidence type="ECO:0000256" key="3">
    <source>
        <dbReference type="SAM" id="Phobius"/>
    </source>
</evidence>
<dbReference type="InterPro" id="IPR045340">
    <property type="entry name" value="DUF6533"/>
</dbReference>
<dbReference type="Proteomes" id="UP000232875">
    <property type="component" value="Unassembled WGS sequence"/>
</dbReference>
<organism evidence="6 7">
    <name type="scientific">Malassezia vespertilionis</name>
    <dbReference type="NCBI Taxonomy" id="2020962"/>
    <lineage>
        <taxon>Eukaryota</taxon>
        <taxon>Fungi</taxon>
        <taxon>Dikarya</taxon>
        <taxon>Basidiomycota</taxon>
        <taxon>Ustilaginomycotina</taxon>
        <taxon>Malasseziomycetes</taxon>
        <taxon>Malasseziales</taxon>
        <taxon>Malasseziaceae</taxon>
        <taxon>Malassezia</taxon>
    </lineage>
</organism>
<feature type="transmembrane region" description="Helical" evidence="3">
    <location>
        <begin position="1121"/>
        <end position="1144"/>
    </location>
</feature>
<feature type="active site" evidence="1">
    <location>
        <position position="144"/>
    </location>
</feature>
<dbReference type="InterPro" id="IPR050188">
    <property type="entry name" value="RluA_PseudoU_synthase"/>
</dbReference>
<evidence type="ECO:0000256" key="1">
    <source>
        <dbReference type="PIRSR" id="PIRSR606225-1"/>
    </source>
</evidence>
<keyword evidence="7" id="KW-1185">Reference proteome</keyword>
<dbReference type="STRING" id="2020962.A0A2N1JH78"/>
<dbReference type="EMBL" id="KZ454987">
    <property type="protein sequence ID" value="PKI85910.1"/>
    <property type="molecule type" value="Genomic_DNA"/>
</dbReference>
<name>A0A2N1JH78_9BASI</name>
<dbReference type="OrthoDB" id="424794at2759"/>
<evidence type="ECO:0000256" key="2">
    <source>
        <dbReference type="SAM" id="MobiDB-lite"/>
    </source>
</evidence>
<accession>A0A2N1JH78</accession>
<dbReference type="GO" id="GO:0003723">
    <property type="term" value="F:RNA binding"/>
    <property type="evidence" value="ECO:0007669"/>
    <property type="project" value="InterPro"/>
</dbReference>
<evidence type="ECO:0000259" key="4">
    <source>
        <dbReference type="Pfam" id="PF00849"/>
    </source>
</evidence>
<dbReference type="SUPFAM" id="SSF55120">
    <property type="entry name" value="Pseudouridine synthase"/>
    <property type="match status" value="1"/>
</dbReference>
<dbReference type="NCBIfam" id="TIGR00005">
    <property type="entry name" value="rluA_subfam"/>
    <property type="match status" value="1"/>
</dbReference>